<reference evidence="1 2" key="1">
    <citation type="submission" date="2013-05" db="EMBL/GenBank/DDBJ databases">
        <title>Genome assembly of Chondromyces apiculatus DSM 436.</title>
        <authorList>
            <person name="Sharma G."/>
            <person name="Khatri I."/>
            <person name="Kaur C."/>
            <person name="Mayilraj S."/>
            <person name="Subramanian S."/>
        </authorList>
    </citation>
    <scope>NUCLEOTIDE SEQUENCE [LARGE SCALE GENOMIC DNA]</scope>
    <source>
        <strain evidence="1 2">DSM 436</strain>
    </source>
</reference>
<protein>
    <recommendedName>
        <fullName evidence="3">Carboxypeptidase regulatory-like domain-containing protein</fullName>
    </recommendedName>
</protein>
<sequence length="107" mass="11166">MVLAAALLGVACDPAFNFSGTIKSPSGALAGAEVTLFCPSYEPIRLTSSAQGYVGYHQIPGQSPECRVTVSKPGFRPHEVTLDAICTGHFGLSCTRAQLDVQLAPAE</sequence>
<evidence type="ECO:0000313" key="1">
    <source>
        <dbReference type="EMBL" id="EYF01847.1"/>
    </source>
</evidence>
<name>A0A017SYJ1_9BACT</name>
<dbReference type="AlphaFoldDB" id="A0A017SYJ1"/>
<evidence type="ECO:0000313" key="2">
    <source>
        <dbReference type="Proteomes" id="UP000019678"/>
    </source>
</evidence>
<dbReference type="EMBL" id="ASRX01000070">
    <property type="protein sequence ID" value="EYF01847.1"/>
    <property type="molecule type" value="Genomic_DNA"/>
</dbReference>
<proteinExistence type="predicted"/>
<evidence type="ECO:0008006" key="3">
    <source>
        <dbReference type="Google" id="ProtNLM"/>
    </source>
</evidence>
<gene>
    <name evidence="1" type="ORF">CAP_7728</name>
</gene>
<comment type="caution">
    <text evidence="1">The sequence shown here is derived from an EMBL/GenBank/DDBJ whole genome shotgun (WGS) entry which is preliminary data.</text>
</comment>
<organism evidence="1 2">
    <name type="scientific">Chondromyces apiculatus DSM 436</name>
    <dbReference type="NCBI Taxonomy" id="1192034"/>
    <lineage>
        <taxon>Bacteria</taxon>
        <taxon>Pseudomonadati</taxon>
        <taxon>Myxococcota</taxon>
        <taxon>Polyangia</taxon>
        <taxon>Polyangiales</taxon>
        <taxon>Polyangiaceae</taxon>
        <taxon>Chondromyces</taxon>
    </lineage>
</organism>
<dbReference type="Proteomes" id="UP000019678">
    <property type="component" value="Unassembled WGS sequence"/>
</dbReference>
<accession>A0A017SYJ1</accession>
<keyword evidence="2" id="KW-1185">Reference proteome</keyword>